<accession>H2XQ99</accession>
<dbReference type="InParanoid" id="H2XQ99"/>
<sequence>MTSQSYLCDKQSKITDSTKNIKFGLRFDSFTDNQIWILCENFHPNFLKIPCVGRTTDALLPYFTVKYEDKQKLDNFVIFSRASDNVRSVFPRIWISNNN</sequence>
<evidence type="ECO:0000313" key="1">
    <source>
        <dbReference type="Ensembl" id="ENSCINP00000031833.1"/>
    </source>
</evidence>
<evidence type="ECO:0000313" key="2">
    <source>
        <dbReference type="Proteomes" id="UP000008144"/>
    </source>
</evidence>
<protein>
    <submittedName>
        <fullName evidence="1">Uncharacterized protein</fullName>
    </submittedName>
</protein>
<keyword evidence="2" id="KW-1185">Reference proteome</keyword>
<dbReference type="AlphaFoldDB" id="H2XQ99"/>
<reference evidence="2" key="1">
    <citation type="journal article" date="2002" name="Science">
        <title>The draft genome of Ciona intestinalis: insights into chordate and vertebrate origins.</title>
        <authorList>
            <person name="Dehal P."/>
            <person name="Satou Y."/>
            <person name="Campbell R.K."/>
            <person name="Chapman J."/>
            <person name="Degnan B."/>
            <person name="De Tomaso A."/>
            <person name="Davidson B."/>
            <person name="Di Gregorio A."/>
            <person name="Gelpke M."/>
            <person name="Goodstein D.M."/>
            <person name="Harafuji N."/>
            <person name="Hastings K.E."/>
            <person name="Ho I."/>
            <person name="Hotta K."/>
            <person name="Huang W."/>
            <person name="Kawashima T."/>
            <person name="Lemaire P."/>
            <person name="Martinez D."/>
            <person name="Meinertzhagen I.A."/>
            <person name="Necula S."/>
            <person name="Nonaka M."/>
            <person name="Putnam N."/>
            <person name="Rash S."/>
            <person name="Saiga H."/>
            <person name="Satake M."/>
            <person name="Terry A."/>
            <person name="Yamada L."/>
            <person name="Wang H.G."/>
            <person name="Awazu S."/>
            <person name="Azumi K."/>
            <person name="Boore J."/>
            <person name="Branno M."/>
            <person name="Chin-Bow S."/>
            <person name="DeSantis R."/>
            <person name="Doyle S."/>
            <person name="Francino P."/>
            <person name="Keys D.N."/>
            <person name="Haga S."/>
            <person name="Hayashi H."/>
            <person name="Hino K."/>
            <person name="Imai K.S."/>
            <person name="Inaba K."/>
            <person name="Kano S."/>
            <person name="Kobayashi K."/>
            <person name="Kobayashi M."/>
            <person name="Lee B.I."/>
            <person name="Makabe K.W."/>
            <person name="Manohar C."/>
            <person name="Matassi G."/>
            <person name="Medina M."/>
            <person name="Mochizuki Y."/>
            <person name="Mount S."/>
            <person name="Morishita T."/>
            <person name="Miura S."/>
            <person name="Nakayama A."/>
            <person name="Nishizaka S."/>
            <person name="Nomoto H."/>
            <person name="Ohta F."/>
            <person name="Oishi K."/>
            <person name="Rigoutsos I."/>
            <person name="Sano M."/>
            <person name="Sasaki A."/>
            <person name="Sasakura Y."/>
            <person name="Shoguchi E."/>
            <person name="Shin-i T."/>
            <person name="Spagnuolo A."/>
            <person name="Stainier D."/>
            <person name="Suzuki M.M."/>
            <person name="Tassy O."/>
            <person name="Takatori N."/>
            <person name="Tokuoka M."/>
            <person name="Yagi K."/>
            <person name="Yoshizaki F."/>
            <person name="Wada S."/>
            <person name="Zhang C."/>
            <person name="Hyatt P.D."/>
            <person name="Larimer F."/>
            <person name="Detter C."/>
            <person name="Doggett N."/>
            <person name="Glavina T."/>
            <person name="Hawkins T."/>
            <person name="Richardson P."/>
            <person name="Lucas S."/>
            <person name="Kohara Y."/>
            <person name="Levine M."/>
            <person name="Satoh N."/>
            <person name="Rokhsar D.S."/>
        </authorList>
    </citation>
    <scope>NUCLEOTIDE SEQUENCE [LARGE SCALE GENOMIC DNA]</scope>
</reference>
<dbReference type="Ensembl" id="ENSCINT00000036741.1">
    <property type="protein sequence ID" value="ENSCINP00000031833.1"/>
    <property type="gene ID" value="ENSCING00000020960.1"/>
</dbReference>
<reference evidence="1" key="3">
    <citation type="submission" date="2025-08" db="UniProtKB">
        <authorList>
            <consortium name="Ensembl"/>
        </authorList>
    </citation>
    <scope>IDENTIFICATION</scope>
</reference>
<dbReference type="EMBL" id="EAAA01002305">
    <property type="status" value="NOT_ANNOTATED_CDS"/>
    <property type="molecule type" value="Genomic_DNA"/>
</dbReference>
<dbReference type="Proteomes" id="UP000008144">
    <property type="component" value="Chromosome 6"/>
</dbReference>
<reference evidence="1" key="4">
    <citation type="submission" date="2025-09" db="UniProtKB">
        <authorList>
            <consortium name="Ensembl"/>
        </authorList>
    </citation>
    <scope>IDENTIFICATION</scope>
</reference>
<name>H2XQ99_CIOIN</name>
<dbReference type="HOGENOM" id="CLU_2319499_0_0_1"/>
<reference evidence="1" key="2">
    <citation type="journal article" date="2008" name="Genome Biol.">
        <title>Improved genome assembly and evidence-based global gene model set for the chordate Ciona intestinalis: new insight into intron and operon populations.</title>
        <authorList>
            <person name="Satou Y."/>
            <person name="Mineta K."/>
            <person name="Ogasawara M."/>
            <person name="Sasakura Y."/>
            <person name="Shoguchi E."/>
            <person name="Ueno K."/>
            <person name="Yamada L."/>
            <person name="Matsumoto J."/>
            <person name="Wasserscheid J."/>
            <person name="Dewar K."/>
            <person name="Wiley G.B."/>
            <person name="Macmil S.L."/>
            <person name="Roe B.A."/>
            <person name="Zeller R.W."/>
            <person name="Hastings K.E."/>
            <person name="Lemaire P."/>
            <person name="Lindquist E."/>
            <person name="Endo T."/>
            <person name="Hotta K."/>
            <person name="Inaba K."/>
        </authorList>
    </citation>
    <scope>NUCLEOTIDE SEQUENCE [LARGE SCALE GENOMIC DNA]</scope>
    <source>
        <strain evidence="1">wild type</strain>
    </source>
</reference>
<proteinExistence type="predicted"/>
<organism evidence="1 2">
    <name type="scientific">Ciona intestinalis</name>
    <name type="common">Transparent sea squirt</name>
    <name type="synonym">Ascidia intestinalis</name>
    <dbReference type="NCBI Taxonomy" id="7719"/>
    <lineage>
        <taxon>Eukaryota</taxon>
        <taxon>Metazoa</taxon>
        <taxon>Chordata</taxon>
        <taxon>Tunicata</taxon>
        <taxon>Ascidiacea</taxon>
        <taxon>Phlebobranchia</taxon>
        <taxon>Cionidae</taxon>
        <taxon>Ciona</taxon>
    </lineage>
</organism>